<evidence type="ECO:0000259" key="1">
    <source>
        <dbReference type="Pfam" id="PF13470"/>
    </source>
</evidence>
<dbReference type="EMBL" id="JAUZQE010000005">
    <property type="protein sequence ID" value="MDR4125054.1"/>
    <property type="molecule type" value="Genomic_DNA"/>
</dbReference>
<protein>
    <submittedName>
        <fullName evidence="2">PIN domain-containing protein</fullName>
    </submittedName>
</protein>
<reference evidence="2 3" key="1">
    <citation type="submission" date="2023-08" db="EMBL/GenBank/DDBJ databases">
        <title>Alcaligenaceae gen. nov., a novel taxon isolated from the sludge of Yixing Pesticide Factory.</title>
        <authorList>
            <person name="Ruan L."/>
        </authorList>
    </citation>
    <scope>NUCLEOTIDE SEQUENCE [LARGE SCALE GENOMIC DNA]</scope>
    <source>
        <strain evidence="2 3">LG-2</strain>
    </source>
</reference>
<evidence type="ECO:0000313" key="3">
    <source>
        <dbReference type="Proteomes" id="UP001232156"/>
    </source>
</evidence>
<dbReference type="InterPro" id="IPR002716">
    <property type="entry name" value="PIN_dom"/>
</dbReference>
<dbReference type="Pfam" id="PF13470">
    <property type="entry name" value="PIN_3"/>
    <property type="match status" value="1"/>
</dbReference>
<gene>
    <name evidence="2" type="ORF">Q8947_03520</name>
</gene>
<accession>A0ABU1D3Q2</accession>
<keyword evidence="3" id="KW-1185">Reference proteome</keyword>
<dbReference type="Proteomes" id="UP001232156">
    <property type="component" value="Unassembled WGS sequence"/>
</dbReference>
<organism evidence="2 3">
    <name type="scientific">Yanghanlia caeni</name>
    <dbReference type="NCBI Taxonomy" id="3064283"/>
    <lineage>
        <taxon>Bacteria</taxon>
        <taxon>Pseudomonadati</taxon>
        <taxon>Pseudomonadota</taxon>
        <taxon>Betaproteobacteria</taxon>
        <taxon>Burkholderiales</taxon>
        <taxon>Alcaligenaceae</taxon>
        <taxon>Yanghanlia</taxon>
    </lineage>
</organism>
<sequence>MPLATPKPVAAGTRSLTTASAAPRVLRPAAAALAAAGQQARPLPGIVVLDTCVLLSNVLRRVFLALAAEGCFVPVWSQRIGEEWRRNAARIWGVAQADIDAQWAALQRAFPHADQGDVSAHEAGLHRSDPKDWHVIAAGRAAKGRFPARTAAIVTRNTRDFNRTELRGYGLTLHEPDELLVRCHTAQPELMGAIVPQAPVMAAAPGRAPDTLEAVLKRERLFRLNRLYRSQP</sequence>
<evidence type="ECO:0000313" key="2">
    <source>
        <dbReference type="EMBL" id="MDR4125054.1"/>
    </source>
</evidence>
<proteinExistence type="predicted"/>
<name>A0ABU1D3Q2_9BURK</name>
<comment type="caution">
    <text evidence="2">The sequence shown here is derived from an EMBL/GenBank/DDBJ whole genome shotgun (WGS) entry which is preliminary data.</text>
</comment>
<feature type="domain" description="PIN" evidence="1">
    <location>
        <begin position="47"/>
        <end position="159"/>
    </location>
</feature>
<dbReference type="RefSeq" id="WP_347286467.1">
    <property type="nucleotide sequence ID" value="NZ_JAUZQE010000005.1"/>
</dbReference>